<dbReference type="NCBIfam" id="TIGR01892">
    <property type="entry name" value="AcOrn-deacetyl"/>
    <property type="match status" value="1"/>
</dbReference>
<sequence>MPTLDATAQVAADLADHDDASLVSLPWIKQLVSMDTTSRVPNLGLIETVRDALSAKGIASVITHDPREGWANLFATVPAHDGATDGGIVLSGHTDVVPVDGQQWDSDPFRPELRDGRLYGRGTCDMKGFIGAALALLPEMQATKLAKPIHFALSYDEEIGCAGAPLMIADLVRRGVKPSGCIVGEPTGMRPIIAHKGINAYRCCVRGHAAHSSLTPKGLNAIEYAARLICHIRDIADRFRAEGPFDALYDVPFSTAQTSTIQGGNAINTVPAECRFDFEFRNLPTLDPEQIFARIEAYAQETLLPQMRREHPNAAIEFSKIAAAPGLDATEQAAITQLVRALTADQDKRKVAYGTEAGLFERAGIPSVVCGPGYIEQAHKPNEYVELAQLAECEQFLRKFIRSMSVDAH</sequence>
<dbReference type="Proteomes" id="UP000217994">
    <property type="component" value="Unassembled WGS sequence"/>
</dbReference>
<keyword evidence="4" id="KW-0055">Arginine biosynthesis</keyword>
<evidence type="ECO:0000313" key="11">
    <source>
        <dbReference type="EMBL" id="PCE24268.1"/>
    </source>
</evidence>
<dbReference type="AlphaFoldDB" id="A0A2A4EV26"/>
<keyword evidence="7" id="KW-0378">Hydrolase</keyword>
<gene>
    <name evidence="11" type="ORF">BZL54_33750</name>
</gene>
<dbReference type="SUPFAM" id="SSF53187">
    <property type="entry name" value="Zn-dependent exopeptidases"/>
    <property type="match status" value="1"/>
</dbReference>
<dbReference type="InterPro" id="IPR011650">
    <property type="entry name" value="Peptidase_M20_dimer"/>
</dbReference>
<keyword evidence="5" id="KW-0028">Amino-acid biosynthesis</keyword>
<dbReference type="GO" id="GO:0005737">
    <property type="term" value="C:cytoplasm"/>
    <property type="evidence" value="ECO:0007669"/>
    <property type="project" value="UniProtKB-SubCell"/>
</dbReference>
<proteinExistence type="inferred from homology"/>
<protein>
    <submittedName>
        <fullName evidence="11">Acetylornithine deacetylase</fullName>
    </submittedName>
</protein>
<feature type="domain" description="Peptidase M20 dimerisation" evidence="10">
    <location>
        <begin position="193"/>
        <end position="304"/>
    </location>
</feature>
<evidence type="ECO:0000256" key="3">
    <source>
        <dbReference type="ARBA" id="ARBA00022490"/>
    </source>
</evidence>
<organism evidence="11 12">
    <name type="scientific">Burkholderia ubonensis subsp. mesacidophila</name>
    <dbReference type="NCBI Taxonomy" id="265293"/>
    <lineage>
        <taxon>Bacteria</taxon>
        <taxon>Pseudomonadati</taxon>
        <taxon>Pseudomonadota</taxon>
        <taxon>Betaproteobacteria</taxon>
        <taxon>Burkholderiales</taxon>
        <taxon>Burkholderiaceae</taxon>
        <taxon>Burkholderia</taxon>
        <taxon>Burkholderia cepacia complex</taxon>
    </lineage>
</organism>
<dbReference type="GO" id="GO:0046872">
    <property type="term" value="F:metal ion binding"/>
    <property type="evidence" value="ECO:0007669"/>
    <property type="project" value="UniProtKB-KW"/>
</dbReference>
<evidence type="ECO:0000256" key="1">
    <source>
        <dbReference type="ARBA" id="ARBA00004496"/>
    </source>
</evidence>
<reference evidence="11 12" key="1">
    <citation type="submission" date="2017-01" db="EMBL/GenBank/DDBJ databases">
        <title>Whole-Genome Shotgun Sequencing of Two beta-Proteobacterial Species in Search of the Bulgecin Biosynthetic Cluster.</title>
        <authorList>
            <person name="Horsman M.E."/>
            <person name="Marous D.R."/>
            <person name="Li R."/>
            <person name="Oliver R.A."/>
            <person name="Byun B."/>
            <person name="Emrich S.J."/>
            <person name="Boggess B."/>
            <person name="Townsend C.A."/>
            <person name="Mobashery S."/>
        </authorList>
    </citation>
    <scope>NUCLEOTIDE SEQUENCE [LARGE SCALE GENOMIC DNA]</scope>
    <source>
        <strain evidence="11 12">ATCC 31433</strain>
    </source>
</reference>
<dbReference type="InterPro" id="IPR036264">
    <property type="entry name" value="Bact_exopeptidase_dim_dom"/>
</dbReference>
<comment type="similarity">
    <text evidence="2">Belongs to the peptidase M20A family. ArgE subfamily.</text>
</comment>
<evidence type="ECO:0000259" key="10">
    <source>
        <dbReference type="Pfam" id="PF07687"/>
    </source>
</evidence>
<comment type="subcellular location">
    <subcellularLocation>
        <location evidence="1">Cytoplasm</location>
    </subcellularLocation>
</comment>
<evidence type="ECO:0000256" key="6">
    <source>
        <dbReference type="ARBA" id="ARBA00022723"/>
    </source>
</evidence>
<evidence type="ECO:0000256" key="5">
    <source>
        <dbReference type="ARBA" id="ARBA00022605"/>
    </source>
</evidence>
<dbReference type="PANTHER" id="PTHR43808:SF31">
    <property type="entry name" value="N-ACETYL-L-CITRULLINE DEACETYLASE"/>
    <property type="match status" value="1"/>
</dbReference>
<dbReference type="NCBIfam" id="NF005710">
    <property type="entry name" value="PRK07522.1"/>
    <property type="match status" value="1"/>
</dbReference>
<dbReference type="Pfam" id="PF07687">
    <property type="entry name" value="M20_dimer"/>
    <property type="match status" value="1"/>
</dbReference>
<dbReference type="Gene3D" id="3.30.70.360">
    <property type="match status" value="1"/>
</dbReference>
<dbReference type="GO" id="GO:0006526">
    <property type="term" value="P:L-arginine biosynthetic process"/>
    <property type="evidence" value="ECO:0007669"/>
    <property type="project" value="UniProtKB-KW"/>
</dbReference>
<comment type="caution">
    <text evidence="11">The sequence shown here is derived from an EMBL/GenBank/DDBJ whole genome shotgun (WGS) entry which is preliminary data.</text>
</comment>
<dbReference type="PANTHER" id="PTHR43808">
    <property type="entry name" value="ACETYLORNITHINE DEACETYLASE"/>
    <property type="match status" value="1"/>
</dbReference>
<keyword evidence="3" id="KW-0963">Cytoplasm</keyword>
<evidence type="ECO:0000256" key="7">
    <source>
        <dbReference type="ARBA" id="ARBA00022801"/>
    </source>
</evidence>
<dbReference type="InterPro" id="IPR010169">
    <property type="entry name" value="AcOrn-deacetyl"/>
</dbReference>
<dbReference type="InterPro" id="IPR050072">
    <property type="entry name" value="Peptidase_M20A"/>
</dbReference>
<dbReference type="InterPro" id="IPR002933">
    <property type="entry name" value="Peptidase_M20"/>
</dbReference>
<dbReference type="CDD" id="cd03894">
    <property type="entry name" value="M20_ArgE"/>
    <property type="match status" value="1"/>
</dbReference>
<dbReference type="Gene3D" id="3.40.630.10">
    <property type="entry name" value="Zn peptidases"/>
    <property type="match status" value="1"/>
</dbReference>
<dbReference type="GeneID" id="69001182"/>
<dbReference type="EMBL" id="MTZU01000124">
    <property type="protein sequence ID" value="PCE24268.1"/>
    <property type="molecule type" value="Genomic_DNA"/>
</dbReference>
<evidence type="ECO:0000256" key="8">
    <source>
        <dbReference type="ARBA" id="ARBA00022833"/>
    </source>
</evidence>
<keyword evidence="9" id="KW-0170">Cobalt</keyword>
<accession>A0A2A4EV26</accession>
<name>A0A2A4EV26_9BURK</name>
<evidence type="ECO:0000256" key="9">
    <source>
        <dbReference type="ARBA" id="ARBA00023285"/>
    </source>
</evidence>
<evidence type="ECO:0000256" key="2">
    <source>
        <dbReference type="ARBA" id="ARBA00005691"/>
    </source>
</evidence>
<dbReference type="RefSeq" id="WP_084903633.1">
    <property type="nucleotide sequence ID" value="NZ_CP020737.1"/>
</dbReference>
<evidence type="ECO:0000256" key="4">
    <source>
        <dbReference type="ARBA" id="ARBA00022571"/>
    </source>
</evidence>
<dbReference type="SUPFAM" id="SSF55031">
    <property type="entry name" value="Bacterial exopeptidase dimerisation domain"/>
    <property type="match status" value="1"/>
</dbReference>
<keyword evidence="8" id="KW-0862">Zinc</keyword>
<evidence type="ECO:0000313" key="12">
    <source>
        <dbReference type="Proteomes" id="UP000217994"/>
    </source>
</evidence>
<dbReference type="FunFam" id="3.30.70.360:FF:000003">
    <property type="entry name" value="Acetylornithine deacetylase"/>
    <property type="match status" value="1"/>
</dbReference>
<dbReference type="GO" id="GO:0008777">
    <property type="term" value="F:acetylornithine deacetylase activity"/>
    <property type="evidence" value="ECO:0007669"/>
    <property type="project" value="TreeGrafter"/>
</dbReference>
<dbReference type="Pfam" id="PF01546">
    <property type="entry name" value="Peptidase_M20"/>
    <property type="match status" value="1"/>
</dbReference>
<keyword evidence="6" id="KW-0479">Metal-binding</keyword>